<feature type="compositionally biased region" description="Low complexity" evidence="1">
    <location>
        <begin position="85"/>
        <end position="94"/>
    </location>
</feature>
<proteinExistence type="predicted"/>
<feature type="compositionally biased region" description="Basic and acidic residues" evidence="1">
    <location>
        <begin position="786"/>
        <end position="807"/>
    </location>
</feature>
<dbReference type="SUPFAM" id="SSF52768">
    <property type="entry name" value="Arginase/deacetylase"/>
    <property type="match status" value="1"/>
</dbReference>
<feature type="compositionally biased region" description="Low complexity" evidence="1">
    <location>
        <begin position="7"/>
        <end position="36"/>
    </location>
</feature>
<reference evidence="3 4" key="1">
    <citation type="submission" date="2020-05" db="EMBL/GenBank/DDBJ databases">
        <title>Ceratocystis lukuohia genome.</title>
        <authorList>
            <person name="Harrington T.C."/>
            <person name="Kim K."/>
            <person name="Mayers C.G."/>
        </authorList>
    </citation>
    <scope>NUCLEOTIDE SEQUENCE [LARGE SCALE GENOMIC DNA]</scope>
    <source>
        <strain evidence="3 4">C4212</strain>
    </source>
</reference>
<feature type="compositionally biased region" description="Polar residues" evidence="1">
    <location>
        <begin position="46"/>
        <end position="56"/>
    </location>
</feature>
<dbReference type="Gene3D" id="3.40.800.20">
    <property type="entry name" value="Histone deacetylase domain"/>
    <property type="match status" value="1"/>
</dbReference>
<evidence type="ECO:0000259" key="2">
    <source>
        <dbReference type="Pfam" id="PF00850"/>
    </source>
</evidence>
<dbReference type="RefSeq" id="XP_070860772.1">
    <property type="nucleotide sequence ID" value="XM_070999999.1"/>
</dbReference>
<feature type="compositionally biased region" description="Polar residues" evidence="1">
    <location>
        <begin position="98"/>
        <end position="107"/>
    </location>
</feature>
<evidence type="ECO:0000256" key="1">
    <source>
        <dbReference type="SAM" id="MobiDB-lite"/>
    </source>
</evidence>
<dbReference type="EMBL" id="JABSNW010000002">
    <property type="protein sequence ID" value="KAL2889592.1"/>
    <property type="molecule type" value="Genomic_DNA"/>
</dbReference>
<protein>
    <submittedName>
        <fullName evidence="3">Histone deacetylase HOS3</fullName>
    </submittedName>
</protein>
<dbReference type="GeneID" id="98115767"/>
<dbReference type="PANTHER" id="PTHR47558">
    <property type="entry name" value="HISTONE DEACETYLASE HOS3"/>
    <property type="match status" value="1"/>
</dbReference>
<dbReference type="Proteomes" id="UP001610728">
    <property type="component" value="Unassembled WGS sequence"/>
</dbReference>
<accession>A0ABR4MMS6</accession>
<dbReference type="PANTHER" id="PTHR47558:SF1">
    <property type="entry name" value="HISTONE DEACETYLASE HOS3"/>
    <property type="match status" value="1"/>
</dbReference>
<feature type="compositionally biased region" description="Low complexity" evidence="1">
    <location>
        <begin position="907"/>
        <end position="926"/>
    </location>
</feature>
<feature type="compositionally biased region" description="Low complexity" evidence="1">
    <location>
        <begin position="943"/>
        <end position="976"/>
    </location>
</feature>
<feature type="compositionally biased region" description="Low complexity" evidence="1">
    <location>
        <begin position="116"/>
        <end position="146"/>
    </location>
</feature>
<dbReference type="InterPro" id="IPR023696">
    <property type="entry name" value="Ureohydrolase_dom_sf"/>
</dbReference>
<feature type="compositionally biased region" description="Polar residues" evidence="1">
    <location>
        <begin position="884"/>
        <end position="902"/>
    </location>
</feature>
<feature type="compositionally biased region" description="Basic and acidic residues" evidence="1">
    <location>
        <begin position="754"/>
        <end position="776"/>
    </location>
</feature>
<dbReference type="InterPro" id="IPR023801">
    <property type="entry name" value="His_deacetylse_dom"/>
</dbReference>
<dbReference type="InterPro" id="IPR000286">
    <property type="entry name" value="HDACs"/>
</dbReference>
<dbReference type="InterPro" id="IPR053244">
    <property type="entry name" value="HDAC_HD_type_1"/>
</dbReference>
<name>A0ABR4MMS6_9PEZI</name>
<keyword evidence="4" id="KW-1185">Reference proteome</keyword>
<dbReference type="CDD" id="cd09998">
    <property type="entry name" value="HDAC_Hos3"/>
    <property type="match status" value="1"/>
</dbReference>
<sequence>MPPPSRPASSLRRSSLAATSTATTTTITTAVSASSSHYQGPPTLVVRTTGSSLSSVSPRTPTLRSSISSSSLRSGTARPPPPSPSSRMQSSNSPAMGRSSSLGSRSNTPTLHRRTSTSSLHSVSGSTPIGTPTRRASGSGSSALSPMARSPLALHAHPPPTIDEAPSAEDIAADHFRADLATHGSPEDHRTTELVVVLNDACYGHRFSRPRTSRNALNTIVERPERVRAAAVGVAMAYVRLGGRYADGHNPVHPRIHPTSINRIPFRVRKTDRKVPITAPAVTNVHGIKWMEELKIMCNSAEAKLAFGGKELQRPDVKRDPEAGGGSPAKFHEGDLYLCAESLDAFEGALGAVCEAVDLVFSAAPRRAFVGVRPPGHHCSASYPSGFCWINNVHVGIMHAAMSHGLTHAAIIDIDLHHGDGSQAIAWQHNKRANSAHKNASAWKKSQIGYFSLHDINSYPCEMGDEEKVKNASICIDGAHGQNIWNIHLQPWKTEADFWKLYQEQYLQLLDKARKFLKSQAEKQTAAGVVPKAAIFISAGFDASLWESAGMQRHNVNVPTEFYARIAQDVVRLAAEDENAVDGRIISVMEGGYSDRALASGVLSHLSGLAGDQLQGSAAPPLTYQGLGAEMGLRIGLASNESDTVADPQEALRSLHSYDSQWWSSSELDKIETLLSPVVVEPKKSKAANASPTYCSPTHASNARKVEPRLRRSISNLSINAAYSRPETPPPPDVQWEVAAHELVKQLIPLDRTTESCTHEDLNAEATRARKEKQPKSEPVTPVRMSLRERRAKPIAEVKEGKEKENPASRAGRRRTVASAPATGPAEKVRPLVSYLRSMFMLTSPRQPPNAARTSRRVSTTSAMPPSTSAAGTREGSAPIPISTRPSTSMTIRTQPPSTLNVKKSRPSTSMSSASAIASTAESAPTKAPSRATRPSVPVQRLSAVSRAPSRAVSVAASVSSISSAATTRPSTTSPTGNEGIDPKQAADDSLDQITNGMRRIKINLITREQREARQRAEAEAGNSAGPRA</sequence>
<evidence type="ECO:0000313" key="4">
    <source>
        <dbReference type="Proteomes" id="UP001610728"/>
    </source>
</evidence>
<dbReference type="InterPro" id="IPR037138">
    <property type="entry name" value="His_deacetylse_dom_sf"/>
</dbReference>
<dbReference type="Pfam" id="PF00850">
    <property type="entry name" value="Hist_deacetyl"/>
    <property type="match status" value="1"/>
</dbReference>
<gene>
    <name evidence="3" type="ORF">HOO65_020134</name>
</gene>
<comment type="caution">
    <text evidence="3">The sequence shown here is derived from an EMBL/GenBank/DDBJ whole genome shotgun (WGS) entry which is preliminary data.</text>
</comment>
<feature type="region of interest" description="Disordered" evidence="1">
    <location>
        <begin position="754"/>
        <end position="825"/>
    </location>
</feature>
<feature type="region of interest" description="Disordered" evidence="1">
    <location>
        <begin position="844"/>
        <end position="1029"/>
    </location>
</feature>
<organism evidence="3 4">
    <name type="scientific">Ceratocystis lukuohia</name>
    <dbReference type="NCBI Taxonomy" id="2019550"/>
    <lineage>
        <taxon>Eukaryota</taxon>
        <taxon>Fungi</taxon>
        <taxon>Dikarya</taxon>
        <taxon>Ascomycota</taxon>
        <taxon>Pezizomycotina</taxon>
        <taxon>Sordariomycetes</taxon>
        <taxon>Hypocreomycetidae</taxon>
        <taxon>Microascales</taxon>
        <taxon>Ceratocystidaceae</taxon>
        <taxon>Ceratocystis</taxon>
    </lineage>
</organism>
<feature type="compositionally biased region" description="Low complexity" evidence="1">
    <location>
        <begin position="57"/>
        <end position="74"/>
    </location>
</feature>
<feature type="domain" description="Histone deacetylase" evidence="2">
    <location>
        <begin position="274"/>
        <end position="608"/>
    </location>
</feature>
<dbReference type="PRINTS" id="PR01270">
    <property type="entry name" value="HDASUPER"/>
</dbReference>
<evidence type="ECO:0000313" key="3">
    <source>
        <dbReference type="EMBL" id="KAL2889592.1"/>
    </source>
</evidence>
<feature type="compositionally biased region" description="Low complexity" evidence="1">
    <location>
        <begin position="859"/>
        <end position="873"/>
    </location>
</feature>
<feature type="compositionally biased region" description="Basic and acidic residues" evidence="1">
    <location>
        <begin position="1008"/>
        <end position="1019"/>
    </location>
</feature>
<feature type="region of interest" description="Disordered" evidence="1">
    <location>
        <begin position="1"/>
        <end position="166"/>
    </location>
</feature>